<evidence type="ECO:0000313" key="3">
    <source>
        <dbReference type="Proteomes" id="UP000051952"/>
    </source>
</evidence>
<accession>A0A0S4JGF9</accession>
<sequence>MSEVSSFLEQNGLGMYSCIMDDQGFDELADLIALMEDDASFKDLVPALGHRTKIRRLLLAGGSSQPTSTPISLTTPVTSSNLLPTLSTLPSLPPVISELALRPTPLVAWLDENQLEIYAASLQRAGYDNIADMTELLKTPELFEHLIPIVGHRDRIRRLLGPTATPGRASTTLAEQWLGGIKTPAPGPDPELASSHGGGALDTTSPGFLGETDAVSKLLSAVGSNFVTRGKTMSPPPTQYAPQYAPQEFEEPDESSNASSSHPQQYAPPPKRVSGLSYSNSRGDSSNGITIGEGTYAFDTVVFVDNEGLDSARRRGNGVLCKRNTCDAIRCRDLHFREVNVKHEHMKRPCSCAYVSQVTLGLLTALRKGDRVTACNEDGCNSTSCLNAHIGFPLRREVSHNSGTIIELGNYAVPLRD</sequence>
<organism evidence="2 3">
    <name type="scientific">Bodo saltans</name>
    <name type="common">Flagellated protozoan</name>
    <dbReference type="NCBI Taxonomy" id="75058"/>
    <lineage>
        <taxon>Eukaryota</taxon>
        <taxon>Discoba</taxon>
        <taxon>Euglenozoa</taxon>
        <taxon>Kinetoplastea</taxon>
        <taxon>Metakinetoplastina</taxon>
        <taxon>Eubodonida</taxon>
        <taxon>Bodonidae</taxon>
        <taxon>Bodo</taxon>
    </lineage>
</organism>
<feature type="region of interest" description="Disordered" evidence="1">
    <location>
        <begin position="227"/>
        <end position="286"/>
    </location>
</feature>
<reference evidence="3" key="1">
    <citation type="submission" date="2015-09" db="EMBL/GenBank/DDBJ databases">
        <authorList>
            <consortium name="Pathogen Informatics"/>
        </authorList>
    </citation>
    <scope>NUCLEOTIDE SEQUENCE [LARGE SCALE GENOMIC DNA]</scope>
    <source>
        <strain evidence="3">Lake Konstanz</strain>
    </source>
</reference>
<gene>
    <name evidence="2" type="ORF">BSAL_20150</name>
</gene>
<feature type="non-terminal residue" evidence="2">
    <location>
        <position position="417"/>
    </location>
</feature>
<keyword evidence="3" id="KW-1185">Reference proteome</keyword>
<name>A0A0S4JGF9_BODSA</name>
<evidence type="ECO:0000256" key="1">
    <source>
        <dbReference type="SAM" id="MobiDB-lite"/>
    </source>
</evidence>
<dbReference type="Gene3D" id="1.10.150.50">
    <property type="entry name" value="Transcription Factor, Ets-1"/>
    <property type="match status" value="2"/>
</dbReference>
<protein>
    <recommendedName>
        <fullName evidence="4">SAM domain-containing protein</fullName>
    </recommendedName>
</protein>
<feature type="compositionally biased region" description="Polar residues" evidence="1">
    <location>
        <begin position="276"/>
        <end position="286"/>
    </location>
</feature>
<dbReference type="CDD" id="cd09487">
    <property type="entry name" value="SAM_superfamily"/>
    <property type="match status" value="1"/>
</dbReference>
<feature type="compositionally biased region" description="Polar residues" evidence="1">
    <location>
        <begin position="255"/>
        <end position="264"/>
    </location>
</feature>
<feature type="region of interest" description="Disordered" evidence="1">
    <location>
        <begin position="179"/>
        <end position="208"/>
    </location>
</feature>
<evidence type="ECO:0000313" key="2">
    <source>
        <dbReference type="EMBL" id="CUG89262.1"/>
    </source>
</evidence>
<dbReference type="Proteomes" id="UP000051952">
    <property type="component" value="Unassembled WGS sequence"/>
</dbReference>
<dbReference type="AlphaFoldDB" id="A0A0S4JGF9"/>
<dbReference type="SUPFAM" id="SSF47769">
    <property type="entry name" value="SAM/Pointed domain"/>
    <property type="match status" value="1"/>
</dbReference>
<dbReference type="InterPro" id="IPR013761">
    <property type="entry name" value="SAM/pointed_sf"/>
</dbReference>
<evidence type="ECO:0008006" key="4">
    <source>
        <dbReference type="Google" id="ProtNLM"/>
    </source>
</evidence>
<dbReference type="VEuPathDB" id="TriTrypDB:BSAL_20150"/>
<proteinExistence type="predicted"/>
<dbReference type="EMBL" id="CYKH01001716">
    <property type="protein sequence ID" value="CUG89262.1"/>
    <property type="molecule type" value="Genomic_DNA"/>
</dbReference>